<dbReference type="Proteomes" id="UP000281553">
    <property type="component" value="Unassembled WGS sequence"/>
</dbReference>
<organism evidence="2 3">
    <name type="scientific">Dibothriocephalus latus</name>
    <name type="common">Fish tapeworm</name>
    <name type="synonym">Diphyllobothrium latum</name>
    <dbReference type="NCBI Taxonomy" id="60516"/>
    <lineage>
        <taxon>Eukaryota</taxon>
        <taxon>Metazoa</taxon>
        <taxon>Spiralia</taxon>
        <taxon>Lophotrochozoa</taxon>
        <taxon>Platyhelminthes</taxon>
        <taxon>Cestoda</taxon>
        <taxon>Eucestoda</taxon>
        <taxon>Diphyllobothriidea</taxon>
        <taxon>Diphyllobothriidae</taxon>
        <taxon>Dibothriocephalus</taxon>
    </lineage>
</organism>
<proteinExistence type="predicted"/>
<name>A0A3P7P9D9_DIBLA</name>
<reference evidence="2 3" key="1">
    <citation type="submission" date="2018-11" db="EMBL/GenBank/DDBJ databases">
        <authorList>
            <consortium name="Pathogen Informatics"/>
        </authorList>
    </citation>
    <scope>NUCLEOTIDE SEQUENCE [LARGE SCALE GENOMIC DNA]</scope>
</reference>
<evidence type="ECO:0000313" key="2">
    <source>
        <dbReference type="EMBL" id="VDN45618.1"/>
    </source>
</evidence>
<evidence type="ECO:0000256" key="1">
    <source>
        <dbReference type="SAM" id="MobiDB-lite"/>
    </source>
</evidence>
<dbReference type="EMBL" id="UYRU01117844">
    <property type="protein sequence ID" value="VDN45618.1"/>
    <property type="molecule type" value="Genomic_DNA"/>
</dbReference>
<evidence type="ECO:0000313" key="3">
    <source>
        <dbReference type="Proteomes" id="UP000281553"/>
    </source>
</evidence>
<feature type="region of interest" description="Disordered" evidence="1">
    <location>
        <begin position="39"/>
        <end position="58"/>
    </location>
</feature>
<sequence length="58" mass="6392">MMPKYAALWCFSHQQTSRRLLPERSVTFVSSRLSKSAFSSTTNTIGQSCPSHGSTPLS</sequence>
<gene>
    <name evidence="2" type="ORF">DILT_LOCUS19658</name>
</gene>
<keyword evidence="3" id="KW-1185">Reference proteome</keyword>
<dbReference type="AlphaFoldDB" id="A0A3P7P9D9"/>
<accession>A0A3P7P9D9</accession>
<protein>
    <submittedName>
        <fullName evidence="2">Uncharacterized protein</fullName>
    </submittedName>
</protein>